<organism evidence="1 2">
    <name type="scientific">Actinospica durhamensis</name>
    <dbReference type="NCBI Taxonomy" id="1508375"/>
    <lineage>
        <taxon>Bacteria</taxon>
        <taxon>Bacillati</taxon>
        <taxon>Actinomycetota</taxon>
        <taxon>Actinomycetes</taxon>
        <taxon>Catenulisporales</taxon>
        <taxon>Actinospicaceae</taxon>
        <taxon>Actinospica</taxon>
    </lineage>
</organism>
<dbReference type="EMBL" id="JAGSOG010000002">
    <property type="protein sequence ID" value="MBR7831809.1"/>
    <property type="molecule type" value="Genomic_DNA"/>
</dbReference>
<dbReference type="Proteomes" id="UP000675781">
    <property type="component" value="Unassembled WGS sequence"/>
</dbReference>
<keyword evidence="2" id="KW-1185">Reference proteome</keyword>
<evidence type="ECO:0008006" key="3">
    <source>
        <dbReference type="Google" id="ProtNLM"/>
    </source>
</evidence>
<sequence length="302" mass="32928">MAVAQSEVFELAYRAWDAQDYASASPLLIEAARAAEAGGEGEEAQRLWFDAALAAKFLRDWPRALELGRTAASTAERDAQDPAFWNLGIAATVLHDWDVARDAWLGYGIRLTSTTGEVREDFGMTPIRLDPDGRAEVVWAQRICPTRAIVRSVPMRADRHFGDVILHDGAPNGQRIVGEATYSVFDEIHVWQPSDIPTWTVIVDADEPGAADLVETFEQHELGAEPASSMKPICACCSTGDVEQQHAAAHAAHGQLFYLAAPEATLFSLLHAWKSRDESERAFRDVTLIVDEGEGEDGVGGA</sequence>
<dbReference type="RefSeq" id="WP_212526338.1">
    <property type="nucleotide sequence ID" value="NZ_JAGSOG010000002.1"/>
</dbReference>
<proteinExistence type="predicted"/>
<dbReference type="AlphaFoldDB" id="A0A941ILK1"/>
<accession>A0A941ILK1</accession>
<evidence type="ECO:0000313" key="2">
    <source>
        <dbReference type="Proteomes" id="UP000675781"/>
    </source>
</evidence>
<protein>
    <recommendedName>
        <fullName evidence="3">Tetratricopeptide repeat protein</fullName>
    </recommendedName>
</protein>
<comment type="caution">
    <text evidence="1">The sequence shown here is derived from an EMBL/GenBank/DDBJ whole genome shotgun (WGS) entry which is preliminary data.</text>
</comment>
<name>A0A941ILK1_9ACTN</name>
<reference evidence="1" key="1">
    <citation type="submission" date="2021-04" db="EMBL/GenBank/DDBJ databases">
        <title>Genome based classification of Actinospica acidithermotolerans sp. nov., an actinobacterium isolated from an Indonesian hot spring.</title>
        <authorList>
            <person name="Kusuma A.B."/>
            <person name="Putra K.E."/>
            <person name="Nafisah S."/>
            <person name="Loh J."/>
            <person name="Nouioui I."/>
            <person name="Goodfellow M."/>
        </authorList>
    </citation>
    <scope>NUCLEOTIDE SEQUENCE</scope>
    <source>
        <strain evidence="1">CSCA 57</strain>
    </source>
</reference>
<gene>
    <name evidence="1" type="ORF">KDL01_00970</name>
</gene>
<evidence type="ECO:0000313" key="1">
    <source>
        <dbReference type="EMBL" id="MBR7831809.1"/>
    </source>
</evidence>